<dbReference type="GO" id="GO:0060271">
    <property type="term" value="P:cilium assembly"/>
    <property type="evidence" value="ECO:0007669"/>
    <property type="project" value="TreeGrafter"/>
</dbReference>
<evidence type="ECO:0000256" key="3">
    <source>
        <dbReference type="ARBA" id="ARBA00022840"/>
    </source>
</evidence>
<dbReference type="STRING" id="38772.ENSGAGP00000015777"/>
<evidence type="ECO:0000313" key="5">
    <source>
        <dbReference type="Proteomes" id="UP000291020"/>
    </source>
</evidence>
<dbReference type="InterPro" id="IPR051437">
    <property type="entry name" value="TTLL_monoglycylase"/>
</dbReference>
<dbReference type="GO" id="GO:0003341">
    <property type="term" value="P:cilium movement"/>
    <property type="evidence" value="ECO:0007669"/>
    <property type="project" value="TreeGrafter"/>
</dbReference>
<reference evidence="5" key="1">
    <citation type="journal article" date="2017" name="PLoS ONE">
        <title>The Agassiz's desert tortoise genome provides a resource for the conservation of a threatened species.</title>
        <authorList>
            <person name="Tollis M."/>
            <person name="DeNardo D.F."/>
            <person name="Cornelius J.A."/>
            <person name="Dolby G.A."/>
            <person name="Edwards T."/>
            <person name="Henen B.T."/>
            <person name="Karl A.E."/>
            <person name="Murphy R.W."/>
            <person name="Kusumi K."/>
        </authorList>
    </citation>
    <scope>NUCLEOTIDE SEQUENCE [LARGE SCALE GENOMIC DNA]</scope>
</reference>
<reference evidence="4" key="3">
    <citation type="submission" date="2025-09" db="UniProtKB">
        <authorList>
            <consortium name="Ensembl"/>
        </authorList>
    </citation>
    <scope>IDENTIFICATION</scope>
</reference>
<name>A0A452HLF7_9SAUR</name>
<sequence length="203" mass="23377">AGRRESVHMHINKPSFVVQRNSLWKCFKEQIELKGSVTIHVLSTKLSQLCQCSFLCQSRLVRNEETSFFWTIKKDAINYHNLHCDQMLNHYAKTSSFTTKIGLCLNLRNLPWYVSANPNIFFPRCYGIYMDDEKHDFIGISLYTAPAHSPLPTTGPRFPLPHYRLSLLNRSDNLLLCLLFTWQTGSRLLSGLLRGISSLIISL</sequence>
<dbReference type="Ensembl" id="ENSGAGT00000018010.1">
    <property type="protein sequence ID" value="ENSGAGP00000015777.1"/>
    <property type="gene ID" value="ENSGAGG00000011870.1"/>
</dbReference>
<dbReference type="PANTHER" id="PTHR45870">
    <property type="entry name" value="TUBULIN MONOGLYCYLASE TTLL3"/>
    <property type="match status" value="1"/>
</dbReference>
<dbReference type="AlphaFoldDB" id="A0A452HLF7"/>
<dbReference type="GO" id="GO:0005930">
    <property type="term" value="C:axoneme"/>
    <property type="evidence" value="ECO:0007669"/>
    <property type="project" value="TreeGrafter"/>
</dbReference>
<keyword evidence="3" id="KW-0067">ATP-binding</keyword>
<dbReference type="GO" id="GO:0015630">
    <property type="term" value="C:microtubule cytoskeleton"/>
    <property type="evidence" value="ECO:0007669"/>
    <property type="project" value="TreeGrafter"/>
</dbReference>
<accession>A0A452HLF7</accession>
<reference evidence="4" key="2">
    <citation type="submission" date="2025-08" db="UniProtKB">
        <authorList>
            <consortium name="Ensembl"/>
        </authorList>
    </citation>
    <scope>IDENTIFICATION</scope>
</reference>
<dbReference type="PANTHER" id="PTHR45870:SF3">
    <property type="entry name" value="PROTEIN MONOGLYCYLASE TTLL8"/>
    <property type="match status" value="1"/>
</dbReference>
<organism evidence="4 5">
    <name type="scientific">Gopherus agassizii</name>
    <name type="common">Agassiz's desert tortoise</name>
    <dbReference type="NCBI Taxonomy" id="38772"/>
    <lineage>
        <taxon>Eukaryota</taxon>
        <taxon>Metazoa</taxon>
        <taxon>Chordata</taxon>
        <taxon>Craniata</taxon>
        <taxon>Vertebrata</taxon>
        <taxon>Euteleostomi</taxon>
        <taxon>Archelosauria</taxon>
        <taxon>Testudinata</taxon>
        <taxon>Testudines</taxon>
        <taxon>Cryptodira</taxon>
        <taxon>Durocryptodira</taxon>
        <taxon>Testudinoidea</taxon>
        <taxon>Testudinidae</taxon>
        <taxon>Gopherus</taxon>
    </lineage>
</organism>
<keyword evidence="5" id="KW-1185">Reference proteome</keyword>
<evidence type="ECO:0000256" key="2">
    <source>
        <dbReference type="ARBA" id="ARBA00022741"/>
    </source>
</evidence>
<keyword evidence="2" id="KW-0547">Nucleotide-binding</keyword>
<proteinExistence type="predicted"/>
<protein>
    <submittedName>
        <fullName evidence="4">Uncharacterized protein</fullName>
    </submittedName>
</protein>
<dbReference type="Proteomes" id="UP000291020">
    <property type="component" value="Unassembled WGS sequence"/>
</dbReference>
<evidence type="ECO:0000313" key="4">
    <source>
        <dbReference type="Ensembl" id="ENSGAGP00000015777.1"/>
    </source>
</evidence>
<keyword evidence="1" id="KW-0436">Ligase</keyword>
<dbReference type="GO" id="GO:0070736">
    <property type="term" value="F:protein-glycine ligase activity, initiating"/>
    <property type="evidence" value="ECO:0007669"/>
    <property type="project" value="TreeGrafter"/>
</dbReference>
<dbReference type="GO" id="GO:0005524">
    <property type="term" value="F:ATP binding"/>
    <property type="evidence" value="ECO:0007669"/>
    <property type="project" value="UniProtKB-KW"/>
</dbReference>
<evidence type="ECO:0000256" key="1">
    <source>
        <dbReference type="ARBA" id="ARBA00022598"/>
    </source>
</evidence>